<dbReference type="Pfam" id="PF13749">
    <property type="entry name" value="HATPase_c_4"/>
    <property type="match status" value="1"/>
</dbReference>
<dbReference type="InterPro" id="IPR038475">
    <property type="entry name" value="RecG_C_sf"/>
</dbReference>
<comment type="caution">
    <text evidence="2">The sequence shown here is derived from an EMBL/GenBank/DDBJ whole genome shotgun (WGS) entry which is preliminary data.</text>
</comment>
<protein>
    <submittedName>
        <fullName evidence="2">DUF4062 domain-containing protein</fullName>
    </submittedName>
</protein>
<dbReference type="Gene3D" id="3.30.565.60">
    <property type="match status" value="1"/>
</dbReference>
<dbReference type="Proteomes" id="UP000605201">
    <property type="component" value="Unassembled WGS sequence"/>
</dbReference>
<dbReference type="EMBL" id="JACNIG010000218">
    <property type="protein sequence ID" value="MBC8432342.1"/>
    <property type="molecule type" value="Genomic_DNA"/>
</dbReference>
<evidence type="ECO:0000313" key="2">
    <source>
        <dbReference type="EMBL" id="MBC8432342.1"/>
    </source>
</evidence>
<evidence type="ECO:0000313" key="3">
    <source>
        <dbReference type="Proteomes" id="UP000605201"/>
    </source>
</evidence>
<dbReference type="PANTHER" id="PTHR30595:SF6">
    <property type="entry name" value="SCHLAFEN ALBA-2 DOMAIN-CONTAINING PROTEIN"/>
    <property type="match status" value="1"/>
</dbReference>
<organism evidence="2 3">
    <name type="scientific">Candidatus Desulfatibia vada</name>
    <dbReference type="NCBI Taxonomy" id="2841696"/>
    <lineage>
        <taxon>Bacteria</taxon>
        <taxon>Pseudomonadati</taxon>
        <taxon>Thermodesulfobacteriota</taxon>
        <taxon>Desulfobacteria</taxon>
        <taxon>Desulfobacterales</taxon>
        <taxon>Desulfobacterales incertae sedis</taxon>
        <taxon>Candidatus Desulfatibia</taxon>
    </lineage>
</organism>
<proteinExistence type="predicted"/>
<name>A0A8J6P4F0_9BACT</name>
<dbReference type="InterPro" id="IPR036388">
    <property type="entry name" value="WH-like_DNA-bd_sf"/>
</dbReference>
<dbReference type="PANTHER" id="PTHR30595">
    <property type="entry name" value="GLPR-RELATED TRANSCRIPTIONAL REPRESSOR"/>
    <property type="match status" value="1"/>
</dbReference>
<evidence type="ECO:0000259" key="1">
    <source>
        <dbReference type="Pfam" id="PF13271"/>
    </source>
</evidence>
<feature type="domain" description="DUF4062" evidence="1">
    <location>
        <begin position="8"/>
        <end position="94"/>
    </location>
</feature>
<dbReference type="Gene3D" id="1.10.10.10">
    <property type="entry name" value="Winged helix-like DNA-binding domain superfamily/Winged helix DNA-binding domain"/>
    <property type="match status" value="1"/>
</dbReference>
<gene>
    <name evidence="2" type="ORF">H8D96_10530</name>
</gene>
<dbReference type="InterPro" id="IPR025139">
    <property type="entry name" value="DUF4062"/>
</dbReference>
<dbReference type="Pfam" id="PF13271">
    <property type="entry name" value="DUF4062"/>
    <property type="match status" value="1"/>
</dbReference>
<reference evidence="2 3" key="1">
    <citation type="submission" date="2020-08" db="EMBL/GenBank/DDBJ databases">
        <title>Bridging the membrane lipid divide: bacteria of the FCB group superphylum have the potential to synthesize archaeal ether lipids.</title>
        <authorList>
            <person name="Villanueva L."/>
            <person name="Von Meijenfeldt F.A.B."/>
            <person name="Westbye A.B."/>
            <person name="Yadav S."/>
            <person name="Hopmans E.C."/>
            <person name="Dutilh B.E."/>
            <person name="Sinninghe Damste J.S."/>
        </authorList>
    </citation>
    <scope>NUCLEOTIDE SEQUENCE [LARGE SCALE GENOMIC DNA]</scope>
    <source>
        <strain evidence="2">NIOZ-UU17</strain>
    </source>
</reference>
<accession>A0A8J6P4F0</accession>
<sequence length="337" mass="38688">MRLRRFAVFVSSVQKEFEEERRAIKDYLQNDPLFKLFISDIFLFEDIPAQDQRSDMVYLNKVDRCDIYVGLFGNEYGYEDAEGNSPTEREFERATAQSKYRLLFIKGQKDTDRHPKMRTLIQKAGNQLIRRRFVGKSDLISDLYASLVDFLEQNGVLPVTPFDASPQPKASLRNISNEKISWFLDRARKERKFPLKPKTPLIADPLFLAHYIEKAGTGSLDMIRLCRESGLPEPDFEQRGNQFVVTLWRDWLTDEVLARYNLNDRQKTAVYHTKVTGRINNAQYRDLTGISSRTALRELRQLAGLGIFAKVGGTGQSAHYVIAKAKPIIGKRGGNPS</sequence>
<dbReference type="AlphaFoldDB" id="A0A8J6P4F0"/>